<gene>
    <name evidence="1" type="ORF">BJ554DRAFT_1536</name>
</gene>
<proteinExistence type="predicted"/>
<dbReference type="GO" id="GO:0000724">
    <property type="term" value="P:double-strand break repair via homologous recombination"/>
    <property type="evidence" value="ECO:0007669"/>
    <property type="project" value="TreeGrafter"/>
</dbReference>
<dbReference type="InterPro" id="IPR038718">
    <property type="entry name" value="SNF2-like_sf"/>
</dbReference>
<dbReference type="Proteomes" id="UP000673691">
    <property type="component" value="Unassembled WGS sequence"/>
</dbReference>
<dbReference type="PANTHER" id="PTHR45629">
    <property type="entry name" value="SNF2/RAD54 FAMILY MEMBER"/>
    <property type="match status" value="1"/>
</dbReference>
<comment type="caution">
    <text evidence="1">The sequence shown here is derived from an EMBL/GenBank/DDBJ whole genome shotgun (WGS) entry which is preliminary data.</text>
</comment>
<dbReference type="InterPro" id="IPR050496">
    <property type="entry name" value="SNF2_RAD54_helicase_repair"/>
</dbReference>
<sequence>MKVDCKFDTSLYTSGRCFMASLPSLVAPAPRTPYSKFKLDSGLAGASGAVRVKPVVAIPRHNPDAENALIMPKPSAAHELLWNKKKRPVTDVIIDPILCVHLRPHQREGVKFLYECVMGYKEYDGCGAILADEMYVAF</sequence>
<dbReference type="GO" id="GO:0005634">
    <property type="term" value="C:nucleus"/>
    <property type="evidence" value="ECO:0007669"/>
    <property type="project" value="TreeGrafter"/>
</dbReference>
<dbReference type="GO" id="GO:0007131">
    <property type="term" value="P:reciprocal meiotic recombination"/>
    <property type="evidence" value="ECO:0007669"/>
    <property type="project" value="TreeGrafter"/>
</dbReference>
<dbReference type="EMBL" id="JAEFCI010001084">
    <property type="protein sequence ID" value="KAG5463137.1"/>
    <property type="molecule type" value="Genomic_DNA"/>
</dbReference>
<dbReference type="GO" id="GO:0015616">
    <property type="term" value="F:DNA translocase activity"/>
    <property type="evidence" value="ECO:0007669"/>
    <property type="project" value="TreeGrafter"/>
</dbReference>
<reference evidence="1 2" key="1">
    <citation type="journal article" name="Sci. Rep.">
        <title>Genome-scale phylogenetic analyses confirm Olpidium as the closest living zoosporic fungus to the non-flagellated, terrestrial fungi.</title>
        <authorList>
            <person name="Chang Y."/>
            <person name="Rochon D."/>
            <person name="Sekimoto S."/>
            <person name="Wang Y."/>
            <person name="Chovatia M."/>
            <person name="Sandor L."/>
            <person name="Salamov A."/>
            <person name="Grigoriev I.V."/>
            <person name="Stajich J.E."/>
            <person name="Spatafora J.W."/>
        </authorList>
    </citation>
    <scope>NUCLEOTIDE SEQUENCE [LARGE SCALE GENOMIC DNA]</scope>
    <source>
        <strain evidence="1">S191</strain>
    </source>
</reference>
<keyword evidence="2" id="KW-1185">Reference proteome</keyword>
<dbReference type="OrthoDB" id="413460at2759"/>
<dbReference type="PANTHER" id="PTHR45629:SF7">
    <property type="entry name" value="DNA EXCISION REPAIR PROTEIN ERCC-6-RELATED"/>
    <property type="match status" value="1"/>
</dbReference>
<dbReference type="AlphaFoldDB" id="A0A8H8A191"/>
<protein>
    <submittedName>
        <fullName evidence="1">Uncharacterized protein</fullName>
    </submittedName>
</protein>
<name>A0A8H8A191_9FUNG</name>
<accession>A0A8H8A191</accession>
<dbReference type="Gene3D" id="3.40.50.10810">
    <property type="entry name" value="Tandem AAA-ATPase domain"/>
    <property type="match status" value="1"/>
</dbReference>
<evidence type="ECO:0000313" key="1">
    <source>
        <dbReference type="EMBL" id="KAG5463137.1"/>
    </source>
</evidence>
<evidence type="ECO:0000313" key="2">
    <source>
        <dbReference type="Proteomes" id="UP000673691"/>
    </source>
</evidence>
<organism evidence="1 2">
    <name type="scientific">Olpidium bornovanus</name>
    <dbReference type="NCBI Taxonomy" id="278681"/>
    <lineage>
        <taxon>Eukaryota</taxon>
        <taxon>Fungi</taxon>
        <taxon>Fungi incertae sedis</taxon>
        <taxon>Olpidiomycota</taxon>
        <taxon>Olpidiomycotina</taxon>
        <taxon>Olpidiomycetes</taxon>
        <taxon>Olpidiales</taxon>
        <taxon>Olpidiaceae</taxon>
        <taxon>Olpidium</taxon>
    </lineage>
</organism>